<evidence type="ECO:0000256" key="1">
    <source>
        <dbReference type="SAM" id="MobiDB-lite"/>
    </source>
</evidence>
<dbReference type="EMBL" id="LR877159">
    <property type="protein sequence ID" value="CAD2219733.1"/>
    <property type="molecule type" value="Genomic_DNA"/>
</dbReference>
<dbReference type="VEuPathDB" id="TriTrypDB:ADEAN_000724200"/>
<feature type="region of interest" description="Disordered" evidence="1">
    <location>
        <begin position="212"/>
        <end position="271"/>
    </location>
</feature>
<proteinExistence type="predicted"/>
<protein>
    <submittedName>
        <fullName evidence="2">Uncharacterized protein</fullName>
    </submittedName>
</protein>
<reference evidence="2 3" key="1">
    <citation type="submission" date="2020-08" db="EMBL/GenBank/DDBJ databases">
        <authorList>
            <person name="Newling K."/>
            <person name="Davey J."/>
            <person name="Forrester S."/>
        </authorList>
    </citation>
    <scope>NUCLEOTIDE SEQUENCE [LARGE SCALE GENOMIC DNA]</scope>
    <source>
        <strain evidence="3">Crithidia deanei Carvalho (ATCC PRA-265)</strain>
    </source>
</reference>
<dbReference type="Proteomes" id="UP000515908">
    <property type="component" value="Chromosome 15"/>
</dbReference>
<evidence type="ECO:0000313" key="2">
    <source>
        <dbReference type="EMBL" id="CAD2219733.1"/>
    </source>
</evidence>
<keyword evidence="3" id="KW-1185">Reference proteome</keyword>
<dbReference type="AlphaFoldDB" id="A0A7G2CMF3"/>
<sequence>MSNSSYNAFNEHFVCSVLRQSDASVEKTDAIVKLIVRHIVKVNDSWSAIRKCLAEQVDLDSRTSRAVWNVTDSLLKAVPHVFVPLMAPRLHEYSVNYLPWDLVQWDGRKEAGKRTWCEVMVQSWSSVLPKEIYTPIRQHALQCRSEADLNSALFAQQQNTAAENEAATPAQLQELTEHWDHLKYFCNAFIAEKNKIATRNILQSEVEPVKLGPLTHAEGDSIDTKGPQATEEDSDEYSPNYVADATGGKLPKLDIKMKRKARKREREDDDL</sequence>
<gene>
    <name evidence="2" type="ORF">ADEAN_000724200</name>
</gene>
<accession>A0A7G2CMF3</accession>
<organism evidence="2 3">
    <name type="scientific">Angomonas deanei</name>
    <dbReference type="NCBI Taxonomy" id="59799"/>
    <lineage>
        <taxon>Eukaryota</taxon>
        <taxon>Discoba</taxon>
        <taxon>Euglenozoa</taxon>
        <taxon>Kinetoplastea</taxon>
        <taxon>Metakinetoplastina</taxon>
        <taxon>Trypanosomatida</taxon>
        <taxon>Trypanosomatidae</taxon>
        <taxon>Strigomonadinae</taxon>
        <taxon>Angomonas</taxon>
    </lineage>
</organism>
<evidence type="ECO:0000313" key="3">
    <source>
        <dbReference type="Proteomes" id="UP000515908"/>
    </source>
</evidence>
<name>A0A7G2CMF3_9TRYP</name>